<dbReference type="Proteomes" id="UP001057375">
    <property type="component" value="Unassembled WGS sequence"/>
</dbReference>
<keyword evidence="2" id="KW-1185">Reference proteome</keyword>
<organism evidence="1 2">
    <name type="scientific">Aduncisulcus paluster</name>
    <dbReference type="NCBI Taxonomy" id="2918883"/>
    <lineage>
        <taxon>Eukaryota</taxon>
        <taxon>Metamonada</taxon>
        <taxon>Carpediemonas-like organisms</taxon>
        <taxon>Aduncisulcus</taxon>
    </lineage>
</organism>
<protein>
    <submittedName>
        <fullName evidence="1">Uncharacterized protein</fullName>
    </submittedName>
</protein>
<accession>A0ABQ5JTJ4</accession>
<dbReference type="EMBL" id="BQXS01011745">
    <property type="protein sequence ID" value="GKT16286.1"/>
    <property type="molecule type" value="Genomic_DNA"/>
</dbReference>
<name>A0ABQ5JTJ4_9EUKA</name>
<reference evidence="1" key="1">
    <citation type="submission" date="2022-03" db="EMBL/GenBank/DDBJ databases">
        <title>Draft genome sequence of Aduncisulcus paluster, a free-living microaerophilic Fornicata.</title>
        <authorList>
            <person name="Yuyama I."/>
            <person name="Kume K."/>
            <person name="Tamura T."/>
            <person name="Inagaki Y."/>
            <person name="Hashimoto T."/>
        </authorList>
    </citation>
    <scope>NUCLEOTIDE SEQUENCE</scope>
    <source>
        <strain evidence="1">NY0171</strain>
    </source>
</reference>
<evidence type="ECO:0000313" key="2">
    <source>
        <dbReference type="Proteomes" id="UP001057375"/>
    </source>
</evidence>
<gene>
    <name evidence="1" type="ORF">ADUPG1_010887</name>
</gene>
<sequence length="337" mass="38229">MDLKVKKELIYSGISFLPVITLAPDNEFIQIDASRVVSKNYSRDRSKNARDFLKNQKNSLLFSELTLPFIESQMVQYLLIKLCGNGYNPSKFTIQIGNADSSHDIDVTFSRKPDKFWLIKISLFDNSISSSTQCSPLPIPISYIKIFNAKRWKSTRSSIAFHSIQVVGEKRIYRISRLSSAFDLVTYLSRWIGVMSLCEIKRLVSRIGTYIGKPCIGDSSSSCLSTGSIVNSYLPPDLIHPFLAAFIFSSLEALRFLAQQGIVPVDRWYIQIGLHPKRQWFILTPSLTLKDVTCFIGNYIRDPDILGHVSISMDKLVVLKYALLSTQTQRLFDSTDL</sequence>
<comment type="caution">
    <text evidence="1">The sequence shown here is derived from an EMBL/GenBank/DDBJ whole genome shotgun (WGS) entry which is preliminary data.</text>
</comment>
<proteinExistence type="predicted"/>
<evidence type="ECO:0000313" key="1">
    <source>
        <dbReference type="EMBL" id="GKT16286.1"/>
    </source>
</evidence>